<reference evidence="3" key="1">
    <citation type="submission" date="2016-10" db="EMBL/GenBank/DDBJ databases">
        <authorList>
            <person name="Varghese N."/>
            <person name="Submissions S."/>
        </authorList>
    </citation>
    <scope>NUCLEOTIDE SEQUENCE [LARGE SCALE GENOMIC DNA]</scope>
    <source>
        <strain evidence="3">CGMCC 1.10658</strain>
    </source>
</reference>
<evidence type="ECO:0000313" key="2">
    <source>
        <dbReference type="EMBL" id="SDK52921.1"/>
    </source>
</evidence>
<evidence type="ECO:0000313" key="3">
    <source>
        <dbReference type="Proteomes" id="UP000199305"/>
    </source>
</evidence>
<protein>
    <recommendedName>
        <fullName evidence="4">DUF3094 family protein</fullName>
    </recommendedName>
</protein>
<dbReference type="OrthoDB" id="5741139at2"/>
<dbReference type="STRING" id="658219.SAMN05216212_2566"/>
<dbReference type="RefSeq" id="WP_091514741.1">
    <property type="nucleotide sequence ID" value="NZ_FNFH01000005.1"/>
</dbReference>
<proteinExistence type="predicted"/>
<keyword evidence="1" id="KW-1133">Transmembrane helix</keyword>
<organism evidence="2 3">
    <name type="scientific">Microbulbifer yueqingensis</name>
    <dbReference type="NCBI Taxonomy" id="658219"/>
    <lineage>
        <taxon>Bacteria</taxon>
        <taxon>Pseudomonadati</taxon>
        <taxon>Pseudomonadota</taxon>
        <taxon>Gammaproteobacteria</taxon>
        <taxon>Cellvibrionales</taxon>
        <taxon>Microbulbiferaceae</taxon>
        <taxon>Microbulbifer</taxon>
    </lineage>
</organism>
<accession>A0A1G9CMM2</accession>
<keyword evidence="3" id="KW-1185">Reference proteome</keyword>
<gene>
    <name evidence="2" type="ORF">SAMN05216212_2566</name>
</gene>
<dbReference type="EMBL" id="FNFH01000005">
    <property type="protein sequence ID" value="SDK52921.1"/>
    <property type="molecule type" value="Genomic_DNA"/>
</dbReference>
<keyword evidence="1" id="KW-0812">Transmembrane</keyword>
<evidence type="ECO:0008006" key="4">
    <source>
        <dbReference type="Google" id="ProtNLM"/>
    </source>
</evidence>
<dbReference type="AlphaFoldDB" id="A0A1G9CMM2"/>
<feature type="transmembrane region" description="Helical" evidence="1">
    <location>
        <begin position="34"/>
        <end position="55"/>
    </location>
</feature>
<sequence>MSDKKKLSDEDQARVDQFLRSGVNETERKPFRPLLLLAVIVAVLTFLSLLSLFIASTKGVV</sequence>
<name>A0A1G9CMM2_9GAMM</name>
<keyword evidence="1" id="KW-0472">Membrane</keyword>
<evidence type="ECO:0000256" key="1">
    <source>
        <dbReference type="SAM" id="Phobius"/>
    </source>
</evidence>
<dbReference type="InterPro" id="IPR021444">
    <property type="entry name" value="DUF3094"/>
</dbReference>
<dbReference type="Pfam" id="PF11293">
    <property type="entry name" value="DUF3094"/>
    <property type="match status" value="1"/>
</dbReference>
<dbReference type="Proteomes" id="UP000199305">
    <property type="component" value="Unassembled WGS sequence"/>
</dbReference>